<keyword evidence="3" id="KW-0217">Developmental protein</keyword>
<feature type="region of interest" description="Disordered" evidence="9">
    <location>
        <begin position="340"/>
        <end position="433"/>
    </location>
</feature>
<dbReference type="Pfam" id="PF04852">
    <property type="entry name" value="ALOG_dom"/>
    <property type="match status" value="1"/>
</dbReference>
<feature type="compositionally biased region" description="Basic and acidic residues" evidence="9">
    <location>
        <begin position="386"/>
        <end position="403"/>
    </location>
</feature>
<evidence type="ECO:0000313" key="11">
    <source>
        <dbReference type="EMBL" id="CAI9091291.1"/>
    </source>
</evidence>
<dbReference type="GO" id="GO:0009299">
    <property type="term" value="P:mRNA transcription"/>
    <property type="evidence" value="ECO:0007669"/>
    <property type="project" value="TreeGrafter"/>
</dbReference>
<dbReference type="InterPro" id="IPR040222">
    <property type="entry name" value="ALOG"/>
</dbReference>
<evidence type="ECO:0000256" key="9">
    <source>
        <dbReference type="SAM" id="MobiDB-lite"/>
    </source>
</evidence>
<evidence type="ECO:0000256" key="8">
    <source>
        <dbReference type="SAM" id="Coils"/>
    </source>
</evidence>
<reference evidence="11" key="1">
    <citation type="submission" date="2023-03" db="EMBL/GenBank/DDBJ databases">
        <authorList>
            <person name="Julca I."/>
        </authorList>
    </citation>
    <scope>NUCLEOTIDE SEQUENCE</scope>
</reference>
<feature type="compositionally biased region" description="Basic and acidic residues" evidence="9">
    <location>
        <begin position="341"/>
        <end position="376"/>
    </location>
</feature>
<feature type="domain" description="ALOG" evidence="10">
    <location>
        <begin position="434"/>
        <end position="521"/>
    </location>
</feature>
<dbReference type="GO" id="GO:0003677">
    <property type="term" value="F:DNA binding"/>
    <property type="evidence" value="ECO:0007669"/>
    <property type="project" value="UniProtKB-KW"/>
</dbReference>
<dbReference type="PANTHER" id="PTHR31165:SF80">
    <property type="entry name" value="G1-LIKE PROTEIN"/>
    <property type="match status" value="1"/>
</dbReference>
<name>A0AAV1C701_OLDCO</name>
<evidence type="ECO:0000256" key="6">
    <source>
        <dbReference type="ARBA" id="ARBA00023163"/>
    </source>
</evidence>
<comment type="subcellular location">
    <subcellularLocation>
        <location evidence="1">Nucleus</location>
    </subcellularLocation>
</comment>
<keyword evidence="7" id="KW-0539">Nucleus</keyword>
<dbReference type="GO" id="GO:0005634">
    <property type="term" value="C:nucleus"/>
    <property type="evidence" value="ECO:0007669"/>
    <property type="project" value="UniProtKB-SubCell"/>
</dbReference>
<dbReference type="Proteomes" id="UP001161247">
    <property type="component" value="Chromosome 1"/>
</dbReference>
<comment type="similarity">
    <text evidence="2">Belongs to the plant homeotic and developmental regulators ALOG protein family.</text>
</comment>
<keyword evidence="12" id="KW-1185">Reference proteome</keyword>
<feature type="region of interest" description="Disordered" evidence="9">
    <location>
        <begin position="1020"/>
        <end position="1042"/>
    </location>
</feature>
<evidence type="ECO:0000256" key="3">
    <source>
        <dbReference type="ARBA" id="ARBA00022473"/>
    </source>
</evidence>
<organism evidence="11 12">
    <name type="scientific">Oldenlandia corymbosa var. corymbosa</name>
    <dbReference type="NCBI Taxonomy" id="529605"/>
    <lineage>
        <taxon>Eukaryota</taxon>
        <taxon>Viridiplantae</taxon>
        <taxon>Streptophyta</taxon>
        <taxon>Embryophyta</taxon>
        <taxon>Tracheophyta</taxon>
        <taxon>Spermatophyta</taxon>
        <taxon>Magnoliopsida</taxon>
        <taxon>eudicotyledons</taxon>
        <taxon>Gunneridae</taxon>
        <taxon>Pentapetalae</taxon>
        <taxon>asterids</taxon>
        <taxon>lamiids</taxon>
        <taxon>Gentianales</taxon>
        <taxon>Rubiaceae</taxon>
        <taxon>Rubioideae</taxon>
        <taxon>Spermacoceae</taxon>
        <taxon>Hedyotis-Oldenlandia complex</taxon>
        <taxon>Oldenlandia</taxon>
    </lineage>
</organism>
<feature type="compositionally biased region" description="Polar residues" evidence="9">
    <location>
        <begin position="404"/>
        <end position="416"/>
    </location>
</feature>
<evidence type="ECO:0000256" key="1">
    <source>
        <dbReference type="ARBA" id="ARBA00004123"/>
    </source>
</evidence>
<evidence type="ECO:0000256" key="2">
    <source>
        <dbReference type="ARBA" id="ARBA00010308"/>
    </source>
</evidence>
<protein>
    <submittedName>
        <fullName evidence="11">OLC1v1026270C1</fullName>
    </submittedName>
</protein>
<keyword evidence="8" id="KW-0175">Coiled coil</keyword>
<keyword evidence="5" id="KW-0238">DNA-binding</keyword>
<proteinExistence type="inferred from homology"/>
<evidence type="ECO:0000259" key="10">
    <source>
        <dbReference type="PROSITE" id="PS51697"/>
    </source>
</evidence>
<dbReference type="AlphaFoldDB" id="A0AAV1C701"/>
<evidence type="ECO:0000256" key="4">
    <source>
        <dbReference type="ARBA" id="ARBA00023015"/>
    </source>
</evidence>
<dbReference type="GO" id="GO:0009416">
    <property type="term" value="P:response to light stimulus"/>
    <property type="evidence" value="ECO:0007669"/>
    <property type="project" value="TreeGrafter"/>
</dbReference>
<keyword evidence="4" id="KW-0805">Transcription regulation</keyword>
<keyword evidence="6" id="KW-0804">Transcription</keyword>
<feature type="coiled-coil region" evidence="8">
    <location>
        <begin position="170"/>
        <end position="225"/>
    </location>
</feature>
<gene>
    <name evidence="11" type="ORF">OLC1_LOCUS3252</name>
</gene>
<sequence length="1130" mass="130791">MESLKKLFEATRLGEEKREGLQTVMDLVMLEWQDAEGHLKLVLDIFRECLTELESKEKALRVVEESMKQSFEREFDSRRRWIEAGLKSLDQKGLSLQGFLRKIEMEKRKLGEMGEFVGKQMKDLLLMEGEIQGTLKVKQSLVEKRMFQLDWMETALRLREDNTFSKQINLNAIEQILEKRRNEIDLEEERLKRRSSGLDSKERILEDKENELHLEAERLSRREKEMKLRDEKLLLNLSKQLEAKAGLLETLKLELFSMENFFQQYTREADCFDSKERIFGERENELHLEAERLSSREQIIKLRDEKLLLNLSKQMESKARLLEALKLELFSMKNFFQQSTREADAVRPTKSTEFRKAGRKREIPDGELRNMEENQTKKQAKGSSCIRHEQTGQVKDQDLKRSDIQTTQSKNINNINSAPAPAPAPAHSTTTSSRYEYQKRIAWNNFGQYLKDHRPPLTLSQCSGAHVVEFLQHLDQLKAGYAENGGRPEANPFNAPAVVVYLREVRDLQSKARGISYEKKRQKRLPPASASPASLGFADLLLQKVQKLRKLNCVHDSDTTTPSIPNEGPTFVIWDGWGNPFYVLEFQKEELFYCSGIQSSNNFFMSHCHQLVLKMESLEKISEATRVGEEKREGIQSAMSLVMLEWQDVEGHLKLAQDVFIECLGELDSKEKALRVVEESVKQSCEREFDSRRSLIEAGLKRLDEKEMCLKGILQKIETERMQIEKLGESVGKQMKDVLLKEREIQGSLKLKQSQVEKRQIVLDFLETDLKRREEETIAKEKNLNATEGILGRRGNEIDSGEENLNRRSNELDAKEKTLVGREKELTTIEINLARRENEVLSKQKLFDKREKALTRKAERLSSWENEIKLRNEKLLSDLSEQLRREKELEAKQTVLARGKKEAVPKQKMLEVRERSLNSEVDRLSRMESLLNREAGRLSSRENEINLRDEKLQLNLSKMINREEEVETKETVLAGRENDVVSLKKVLKEKENVLNLEAERLKFFQQTNRLTDAMRPTKPVEVRRAGSKRNCPDGQERNMEENHSKYAKGSICTCDQPMAQFGAQYLRKSGTRNELQPHMPGGIIVLDDAELYLNSNGVFPNSNPGFTGAAEEENPSRNINNVGEALVLFR</sequence>
<evidence type="ECO:0000256" key="5">
    <source>
        <dbReference type="ARBA" id="ARBA00023125"/>
    </source>
</evidence>
<dbReference type="InterPro" id="IPR006936">
    <property type="entry name" value="ALOG_dom"/>
</dbReference>
<evidence type="ECO:0000313" key="12">
    <source>
        <dbReference type="Proteomes" id="UP001161247"/>
    </source>
</evidence>
<accession>A0AAV1C701</accession>
<dbReference type="EMBL" id="OX459118">
    <property type="protein sequence ID" value="CAI9091291.1"/>
    <property type="molecule type" value="Genomic_DNA"/>
</dbReference>
<evidence type="ECO:0000256" key="7">
    <source>
        <dbReference type="ARBA" id="ARBA00023242"/>
    </source>
</evidence>
<dbReference type="PROSITE" id="PS51697">
    <property type="entry name" value="ALOG"/>
    <property type="match status" value="1"/>
</dbReference>
<dbReference type="PANTHER" id="PTHR31165">
    <property type="entry name" value="PROTEIN G1-LIKE2"/>
    <property type="match status" value="1"/>
</dbReference>